<proteinExistence type="predicted"/>
<evidence type="ECO:0000313" key="2">
    <source>
        <dbReference type="EMBL" id="KKS47161.1"/>
    </source>
</evidence>
<dbReference type="EMBL" id="LCDD01000008">
    <property type="protein sequence ID" value="KKS47161.1"/>
    <property type="molecule type" value="Genomic_DNA"/>
</dbReference>
<name>A0A0G1BLL6_9BACT</name>
<reference evidence="2 3" key="1">
    <citation type="journal article" date="2015" name="Nature">
        <title>rRNA introns, odd ribosomes, and small enigmatic genomes across a large radiation of phyla.</title>
        <authorList>
            <person name="Brown C.T."/>
            <person name="Hug L.A."/>
            <person name="Thomas B.C."/>
            <person name="Sharon I."/>
            <person name="Castelle C.J."/>
            <person name="Singh A."/>
            <person name="Wilkins M.J."/>
            <person name="Williams K.H."/>
            <person name="Banfield J.F."/>
        </authorList>
    </citation>
    <scope>NUCLEOTIDE SEQUENCE [LARGE SCALE GENOMIC DNA]</scope>
</reference>
<comment type="caution">
    <text evidence="2">The sequence shown here is derived from an EMBL/GenBank/DDBJ whole genome shotgun (WGS) entry which is preliminary data.</text>
</comment>
<dbReference type="Proteomes" id="UP000034320">
    <property type="component" value="Unassembled WGS sequence"/>
</dbReference>
<evidence type="ECO:0000313" key="3">
    <source>
        <dbReference type="Proteomes" id="UP000034320"/>
    </source>
</evidence>
<keyword evidence="1" id="KW-0472">Membrane</keyword>
<accession>A0A0G1BLL6</accession>
<keyword evidence="1" id="KW-1133">Transmembrane helix</keyword>
<sequence length="103" mass="11950">MKNNRYSTPLELLTLSAVFLSITFALYYSFSWQRKHWTQQETTQTQNVLGETAIAQKDSSICEKNRCGFCRECGETAGLTCGYLSRCRLIEKKWQCRFDLSCL</sequence>
<keyword evidence="1" id="KW-0812">Transmembrane</keyword>
<feature type="transmembrane region" description="Helical" evidence="1">
    <location>
        <begin position="12"/>
        <end position="30"/>
    </location>
</feature>
<protein>
    <submittedName>
        <fullName evidence="2">Uncharacterized protein</fullName>
    </submittedName>
</protein>
<gene>
    <name evidence="2" type="ORF">UV09_C0008G0027</name>
</gene>
<organism evidence="2 3">
    <name type="scientific">Candidatus Gottesmanbacteria bacterium GW2011_GWA2_42_18</name>
    <dbReference type="NCBI Taxonomy" id="1618442"/>
    <lineage>
        <taxon>Bacteria</taxon>
        <taxon>Candidatus Gottesmaniibacteriota</taxon>
    </lineage>
</organism>
<evidence type="ECO:0000256" key="1">
    <source>
        <dbReference type="SAM" id="Phobius"/>
    </source>
</evidence>
<dbReference type="AlphaFoldDB" id="A0A0G1BLL6"/>